<dbReference type="InterPro" id="IPR026188">
    <property type="entry name" value="Lebercilin-like"/>
</dbReference>
<feature type="domain" description="Lebercilin" evidence="5">
    <location>
        <begin position="156"/>
        <end position="348"/>
    </location>
</feature>
<comment type="caution">
    <text evidence="6">The sequence shown here is derived from an EMBL/GenBank/DDBJ whole genome shotgun (WGS) entry which is preliminary data.</text>
</comment>
<accession>A0A556UZ57</accession>
<feature type="compositionally biased region" description="Polar residues" evidence="4">
    <location>
        <begin position="641"/>
        <end position="655"/>
    </location>
</feature>
<evidence type="ECO:0000256" key="3">
    <source>
        <dbReference type="SAM" id="Coils"/>
    </source>
</evidence>
<dbReference type="AlphaFoldDB" id="A0A556UZ57"/>
<feature type="compositionally biased region" description="Basic residues" evidence="4">
    <location>
        <begin position="462"/>
        <end position="474"/>
    </location>
</feature>
<feature type="region of interest" description="Disordered" evidence="4">
    <location>
        <begin position="681"/>
        <end position="731"/>
    </location>
</feature>
<dbReference type="Proteomes" id="UP000319801">
    <property type="component" value="Unassembled WGS sequence"/>
</dbReference>
<feature type="region of interest" description="Disordered" evidence="4">
    <location>
        <begin position="566"/>
        <end position="665"/>
    </location>
</feature>
<feature type="region of interest" description="Disordered" evidence="4">
    <location>
        <begin position="429"/>
        <end position="547"/>
    </location>
</feature>
<feature type="compositionally biased region" description="Polar residues" evidence="4">
    <location>
        <begin position="712"/>
        <end position="726"/>
    </location>
</feature>
<dbReference type="GO" id="GO:0005930">
    <property type="term" value="C:axoneme"/>
    <property type="evidence" value="ECO:0007669"/>
    <property type="project" value="TreeGrafter"/>
</dbReference>
<comment type="similarity">
    <text evidence="1">Belongs to the LCA5 family.</text>
</comment>
<feature type="region of interest" description="Disordered" evidence="4">
    <location>
        <begin position="352"/>
        <end position="398"/>
    </location>
</feature>
<dbReference type="OrthoDB" id="2123794at2759"/>
<feature type="coiled-coil region" evidence="3">
    <location>
        <begin position="161"/>
        <end position="244"/>
    </location>
</feature>
<feature type="compositionally biased region" description="Polar residues" evidence="4">
    <location>
        <begin position="65"/>
        <end position="75"/>
    </location>
</feature>
<dbReference type="PANTHER" id="PTHR16650">
    <property type="entry name" value="C21ORF13-RELATED"/>
    <property type="match status" value="1"/>
</dbReference>
<feature type="compositionally biased region" description="Basic and acidic residues" evidence="4">
    <location>
        <begin position="429"/>
        <end position="461"/>
    </location>
</feature>
<evidence type="ECO:0000256" key="4">
    <source>
        <dbReference type="SAM" id="MobiDB-lite"/>
    </source>
</evidence>
<keyword evidence="2 3" id="KW-0175">Coiled coil</keyword>
<sequence>MDPNDDENNPTTESEQDVKVSRCDSQNVSASSEKEYGICEDNESSRQSQTKSREQNQDPDKDLTSEQGRSNTSIYSEDYDANSLSDRSLSQRSPSPAPPKDVRPQKAPSTSVYKKGVRNGVPKHPGNLSSIPHQRLNSQRLRNLSKNGPSKDQDEVAKRLLSARLMKISELKNTLAELQQRNDELQKENRLLKQLQLRQEKALHRYSDTESGISQLISRHNNEMRVMQEKLRRSQEKERLAERRFTDADAHLQRCRDQLHKLQQLADDQGLGERDQLARKLAHALVRTQESERKVKELEKKLELSNGSFQRQLAGERKKTYYAHQETQKLWQELNTLSAKLKDRERELDTKNIYINRKPKATSRKDSEDLSSIKDASRSSSKAVQTENKMLPLDFPSPTPAVMNGSEFSCGDQADDLSLKASLFGRGLQERLSSKSERRQTGAEMRSIREKTREPEEERAHGTKIQKEKKKNDKFRKGERETENEKETVRKRRINSSDSSEEGLDRGEEDRRTRSEWQNKKEKGKDKQPHLSEQEIQTNQERAEEERRLKDLLLSKMHEIDLQAEAQDTSFFNSETERACTPPQDQDSDIFHLHENPSTAKAGRRGGTLKSQKPNQDLDLTFGSYAPTFDKPATRAGGSRHLSSNHNANQSSGDNNDGMDLSELTTGKKSNLMGQLFGASASPASHVSNGKMELLSSPSTKSPLSGRRKCTETSNGQKRSPVNVSRSGPAVRAITTLSDDIEEIKL</sequence>
<name>A0A556UZ57_BAGYA</name>
<feature type="coiled-coil region" evidence="3">
    <location>
        <begin position="281"/>
        <end position="308"/>
    </location>
</feature>
<keyword evidence="7" id="KW-1185">Reference proteome</keyword>
<evidence type="ECO:0000313" key="6">
    <source>
        <dbReference type="EMBL" id="TSP79477.1"/>
    </source>
</evidence>
<proteinExistence type="inferred from homology"/>
<dbReference type="InterPro" id="IPR028933">
    <property type="entry name" value="Lebercilin_dom"/>
</dbReference>
<feature type="compositionally biased region" description="Basic and acidic residues" evidence="4">
    <location>
        <begin position="503"/>
        <end position="533"/>
    </location>
</feature>
<organism evidence="6 7">
    <name type="scientific">Bagarius yarrelli</name>
    <name type="common">Goonch</name>
    <name type="synonym">Bagrus yarrelli</name>
    <dbReference type="NCBI Taxonomy" id="175774"/>
    <lineage>
        <taxon>Eukaryota</taxon>
        <taxon>Metazoa</taxon>
        <taxon>Chordata</taxon>
        <taxon>Craniata</taxon>
        <taxon>Vertebrata</taxon>
        <taxon>Euteleostomi</taxon>
        <taxon>Actinopterygii</taxon>
        <taxon>Neopterygii</taxon>
        <taxon>Teleostei</taxon>
        <taxon>Ostariophysi</taxon>
        <taxon>Siluriformes</taxon>
        <taxon>Sisoridae</taxon>
        <taxon>Sisorinae</taxon>
        <taxon>Bagarius</taxon>
    </lineage>
</organism>
<feature type="compositionally biased region" description="Polar residues" evidence="4">
    <location>
        <begin position="127"/>
        <end position="148"/>
    </location>
</feature>
<evidence type="ECO:0000313" key="7">
    <source>
        <dbReference type="Proteomes" id="UP000319801"/>
    </source>
</evidence>
<evidence type="ECO:0000259" key="5">
    <source>
        <dbReference type="Pfam" id="PF15619"/>
    </source>
</evidence>
<feature type="compositionally biased region" description="Basic and acidic residues" evidence="4">
    <location>
        <begin position="475"/>
        <end position="488"/>
    </location>
</feature>
<dbReference type="GO" id="GO:0042073">
    <property type="term" value="P:intraciliary transport"/>
    <property type="evidence" value="ECO:0007669"/>
    <property type="project" value="TreeGrafter"/>
</dbReference>
<feature type="compositionally biased region" description="Basic and acidic residues" evidence="4">
    <location>
        <begin position="363"/>
        <end position="377"/>
    </location>
</feature>
<dbReference type="PANTHER" id="PTHR16650:SF10">
    <property type="entry name" value="LEBERCILIN"/>
    <property type="match status" value="1"/>
</dbReference>
<feature type="compositionally biased region" description="Basic and acidic residues" evidence="4">
    <location>
        <begin position="51"/>
        <end position="64"/>
    </location>
</feature>
<dbReference type="Pfam" id="PF15619">
    <property type="entry name" value="Lebercilin"/>
    <property type="match status" value="1"/>
</dbReference>
<dbReference type="EMBL" id="VCAZ01000079">
    <property type="protein sequence ID" value="TSP79477.1"/>
    <property type="molecule type" value="Genomic_DNA"/>
</dbReference>
<gene>
    <name evidence="6" type="ORF">Baya_10351</name>
</gene>
<protein>
    <submittedName>
        <fullName evidence="6">Lebercilin</fullName>
    </submittedName>
</protein>
<feature type="compositionally biased region" description="Polar residues" evidence="4">
    <location>
        <begin position="82"/>
        <end position="94"/>
    </location>
</feature>
<feature type="region of interest" description="Disordered" evidence="4">
    <location>
        <begin position="1"/>
        <end position="155"/>
    </location>
</feature>
<evidence type="ECO:0000256" key="2">
    <source>
        <dbReference type="ARBA" id="ARBA00023054"/>
    </source>
</evidence>
<feature type="compositionally biased region" description="Low complexity" evidence="4">
    <location>
        <begin position="694"/>
        <end position="705"/>
    </location>
</feature>
<reference evidence="6 7" key="1">
    <citation type="journal article" date="2019" name="Genome Biol. Evol.">
        <title>Whole-Genome Sequencing of the Giant Devil Catfish, Bagarius yarrelli.</title>
        <authorList>
            <person name="Jiang W."/>
            <person name="Lv Y."/>
            <person name="Cheng L."/>
            <person name="Yang K."/>
            <person name="Chao B."/>
            <person name="Wang X."/>
            <person name="Li Y."/>
            <person name="Pan X."/>
            <person name="You X."/>
            <person name="Zhang Y."/>
            <person name="Yang J."/>
            <person name="Li J."/>
            <person name="Zhang X."/>
            <person name="Liu S."/>
            <person name="Sun C."/>
            <person name="Yang J."/>
            <person name="Shi Q."/>
        </authorList>
    </citation>
    <scope>NUCLEOTIDE SEQUENCE [LARGE SCALE GENOMIC DNA]</scope>
    <source>
        <strain evidence="6">JWS20170419001</strain>
        <tissue evidence="6">Muscle</tissue>
    </source>
</reference>
<evidence type="ECO:0000256" key="1">
    <source>
        <dbReference type="ARBA" id="ARBA00010229"/>
    </source>
</evidence>